<dbReference type="Gene3D" id="2.40.170.20">
    <property type="entry name" value="TonB-dependent receptor, beta-barrel domain"/>
    <property type="match status" value="1"/>
</dbReference>
<accession>A0AAX2F545</accession>
<proteinExistence type="predicted"/>
<evidence type="ECO:0000313" key="6">
    <source>
        <dbReference type="EMBL" id="SHF96923.1"/>
    </source>
</evidence>
<dbReference type="RefSeq" id="WP_025838276.1">
    <property type="nucleotide sequence ID" value="NZ_BAKP01000017.1"/>
</dbReference>
<keyword evidence="4" id="KW-0732">Signal</keyword>
<dbReference type="AlphaFoldDB" id="A0AAX2F545"/>
<sequence length="768" mass="87468">MTPKRVFTIALFCCICFMTYAQKSYYGKVVDSEECAISFANVELLNDTDSSFVTGVITNEKGEFKIENAAKGLLRVSCIGYVTKTIRAKTDEPLCITLIGSAANLNEVVVKSDRPITRIEGDALVTTVKGTILERLGNANDVIGRLPGVVSNQGGIEVFGKGTPIIYINGRKVNNNNLLEQLKSNKIKKVEVVTNPGARYDATVKAVIRITAEREQGEGLAIDNTTKIGYSDYLYGSEIVNMNYRLNKLDIFADVEYSRRKVKGTSNNQQNTWLASQYRQDIDMQSIGRSQTYDGRIGFNYTFSPTHSLGLYYKLTHTPSKAWNFYQSKSWIDNVLEEESAIVHNTDNRTTMHNIDGYYTNTIGKWTLNVAFDVLWKKGKAEEHNQEVNHNTNNRAITLNDNSNARMFAGEVHLSRPLWKGQISFGTEYSNSRRNERFINIEHVLADNLPMIQENNTAVYVELMQRFGKITFQLGSRYEHINSNYYQNGLRISEQSRIYDKLFPTAMLAMPIGKGMIQLSYAKKYNRPLYSQLSGTISYVNRYLYESGNPLLRPSYIDNISLNARYRWAMLIVNYMHTTDKIMTSAVNFNGSTATLFKKANSEYNMDELQLMMQLAPQFKRYYPALMVGIIKPFYKEIYRGEVKHFNKPMGIVRFNNLIVLSPTCMLSADLSWRSKGNGENLDVGKTWQINAGVTKQWGQHWKAKLLLNDIFNTARKNQFTLYSGAREINTEKRLNTRAIECIVSYSFNSIKSKYKGKGAGNKEKDRL</sequence>
<dbReference type="SUPFAM" id="SSF49464">
    <property type="entry name" value="Carboxypeptidase regulatory domain-like"/>
    <property type="match status" value="1"/>
</dbReference>
<dbReference type="Gene3D" id="2.170.130.10">
    <property type="entry name" value="TonB-dependent receptor, plug domain"/>
    <property type="match status" value="1"/>
</dbReference>
<evidence type="ECO:0000256" key="1">
    <source>
        <dbReference type="ARBA" id="ARBA00004442"/>
    </source>
</evidence>
<dbReference type="SUPFAM" id="SSF56935">
    <property type="entry name" value="Porins"/>
    <property type="match status" value="1"/>
</dbReference>
<dbReference type="EMBL" id="FQWA01000022">
    <property type="protein sequence ID" value="SHF96923.1"/>
    <property type="molecule type" value="Genomic_DNA"/>
</dbReference>
<protein>
    <submittedName>
        <fullName evidence="6">Outer membrane receptor proteins, mostly Fe transport</fullName>
    </submittedName>
</protein>
<name>A0AAX2F545_9BACT</name>
<dbReference type="InterPro" id="IPR036942">
    <property type="entry name" value="Beta-barrel_TonB_sf"/>
</dbReference>
<evidence type="ECO:0000259" key="5">
    <source>
        <dbReference type="Pfam" id="PF14905"/>
    </source>
</evidence>
<keyword evidence="3" id="KW-0998">Cell outer membrane</keyword>
<keyword evidence="7" id="KW-1185">Reference proteome</keyword>
<feature type="chain" id="PRO_5043342984" evidence="4">
    <location>
        <begin position="24"/>
        <end position="768"/>
    </location>
</feature>
<organism evidence="6 7">
    <name type="scientific">Prevotella scopos JCM 17725</name>
    <dbReference type="NCBI Taxonomy" id="1236518"/>
    <lineage>
        <taxon>Bacteria</taxon>
        <taxon>Pseudomonadati</taxon>
        <taxon>Bacteroidota</taxon>
        <taxon>Bacteroidia</taxon>
        <taxon>Bacteroidales</taxon>
        <taxon>Prevotellaceae</taxon>
        <taxon>Prevotella</taxon>
    </lineage>
</organism>
<dbReference type="InterPro" id="IPR041700">
    <property type="entry name" value="OMP_b-brl_3"/>
</dbReference>
<comment type="subcellular location">
    <subcellularLocation>
        <location evidence="1">Cell outer membrane</location>
    </subcellularLocation>
</comment>
<dbReference type="GO" id="GO:0009279">
    <property type="term" value="C:cell outer membrane"/>
    <property type="evidence" value="ECO:0007669"/>
    <property type="project" value="UniProtKB-SubCell"/>
</dbReference>
<feature type="domain" description="Outer membrane protein beta-barrel" evidence="5">
    <location>
        <begin position="366"/>
        <end position="746"/>
    </location>
</feature>
<keyword evidence="6" id="KW-0675">Receptor</keyword>
<keyword evidence="2" id="KW-0472">Membrane</keyword>
<evidence type="ECO:0000313" key="7">
    <source>
        <dbReference type="Proteomes" id="UP000184105"/>
    </source>
</evidence>
<evidence type="ECO:0000256" key="2">
    <source>
        <dbReference type="ARBA" id="ARBA00023136"/>
    </source>
</evidence>
<dbReference type="InterPro" id="IPR008969">
    <property type="entry name" value="CarboxyPept-like_regulatory"/>
</dbReference>
<gene>
    <name evidence="6" type="ORF">SAMN05444364_12216</name>
</gene>
<comment type="caution">
    <text evidence="6">The sequence shown here is derived from an EMBL/GenBank/DDBJ whole genome shotgun (WGS) entry which is preliminary data.</text>
</comment>
<reference evidence="6 7" key="1">
    <citation type="submission" date="2016-11" db="EMBL/GenBank/DDBJ databases">
        <authorList>
            <person name="Varghese N."/>
            <person name="Submissions S."/>
        </authorList>
    </citation>
    <scope>NUCLEOTIDE SEQUENCE [LARGE SCALE GENOMIC DNA]</scope>
    <source>
        <strain evidence="6 7">DSM 22613</strain>
    </source>
</reference>
<dbReference type="InterPro" id="IPR037066">
    <property type="entry name" value="Plug_dom_sf"/>
</dbReference>
<evidence type="ECO:0000256" key="3">
    <source>
        <dbReference type="ARBA" id="ARBA00023237"/>
    </source>
</evidence>
<feature type="signal peptide" evidence="4">
    <location>
        <begin position="1"/>
        <end position="23"/>
    </location>
</feature>
<dbReference type="Proteomes" id="UP000184105">
    <property type="component" value="Unassembled WGS sequence"/>
</dbReference>
<dbReference type="Pfam" id="PF14905">
    <property type="entry name" value="OMP_b-brl_3"/>
    <property type="match status" value="1"/>
</dbReference>
<evidence type="ECO:0000256" key="4">
    <source>
        <dbReference type="SAM" id="SignalP"/>
    </source>
</evidence>
<dbReference type="Pfam" id="PF13715">
    <property type="entry name" value="CarbopepD_reg_2"/>
    <property type="match status" value="1"/>
</dbReference>